<dbReference type="Proteomes" id="UP000016660">
    <property type="component" value="Unassembled WGS sequence"/>
</dbReference>
<evidence type="ECO:0000313" key="1">
    <source>
        <dbReference type="EMBL" id="ERJ70779.1"/>
    </source>
</evidence>
<keyword evidence="2" id="KW-1185">Reference proteome</keyword>
<comment type="caution">
    <text evidence="1">The sequence shown here is derived from an EMBL/GenBank/DDBJ whole genome shotgun (WGS) entry which is preliminary data.</text>
</comment>
<organism evidence="1 2">
    <name type="scientific">Prevotella disiens JCM 6334 = ATCC 29426</name>
    <dbReference type="NCBI Taxonomy" id="1235811"/>
    <lineage>
        <taxon>Bacteria</taxon>
        <taxon>Pseudomonadati</taxon>
        <taxon>Bacteroidota</taxon>
        <taxon>Bacteroidia</taxon>
        <taxon>Bacteroidales</taxon>
        <taxon>Prevotellaceae</taxon>
        <taxon>Prevotella</taxon>
    </lineage>
</organism>
<dbReference type="EMBL" id="AWUY01000395">
    <property type="protein sequence ID" value="ERJ70779.1"/>
    <property type="molecule type" value="Genomic_DNA"/>
</dbReference>
<reference evidence="1 2" key="1">
    <citation type="submission" date="2013-06" db="EMBL/GenBank/DDBJ databases">
        <authorList>
            <person name="Weinstock G."/>
            <person name="Sodergren E."/>
            <person name="Lobos E.A."/>
            <person name="Fulton L."/>
            <person name="Fulton R."/>
            <person name="Courtney L."/>
            <person name="Fronick C."/>
            <person name="O'Laughlin M."/>
            <person name="Godfrey J."/>
            <person name="Wilson R.M."/>
            <person name="Miner T."/>
            <person name="Farmer C."/>
            <person name="Delehaunty K."/>
            <person name="Cordes M."/>
            <person name="Minx P."/>
            <person name="Tomlinson C."/>
            <person name="Chen J."/>
            <person name="Wollam A."/>
            <person name="Pepin K.H."/>
            <person name="Bhonagiri V."/>
            <person name="Zhang X."/>
            <person name="Warren W."/>
            <person name="Mitreva M."/>
            <person name="Mardis E.R."/>
            <person name="Wilson R.K."/>
        </authorList>
    </citation>
    <scope>NUCLEOTIDE SEQUENCE [LARGE SCALE GENOMIC DNA]</scope>
    <source>
        <strain evidence="1 2">ATCC 29426</strain>
    </source>
</reference>
<proteinExistence type="predicted"/>
<sequence length="45" mass="5525">MVISHFEIATFSIFHYERCTFASFSNAPRYAMTRRRMLFPFYPQR</sequence>
<evidence type="ECO:0000313" key="2">
    <source>
        <dbReference type="Proteomes" id="UP000016660"/>
    </source>
</evidence>
<gene>
    <name evidence="1" type="ORF">HMPREF0653_02850</name>
</gene>
<name>A0ABP2Y7D2_9BACT</name>
<accession>A0ABP2Y7D2</accession>
<protein>
    <submittedName>
        <fullName evidence="1">Uncharacterized protein</fullName>
    </submittedName>
</protein>